<gene>
    <name evidence="3" type="primary">dhn7</name>
</gene>
<dbReference type="GO" id="GO:0009737">
    <property type="term" value="P:response to abscisic acid"/>
    <property type="evidence" value="ECO:0007669"/>
    <property type="project" value="TreeGrafter"/>
</dbReference>
<comment type="similarity">
    <text evidence="1">Belongs to the plant dehydrin family.</text>
</comment>
<feature type="compositionally biased region" description="Basic and acidic residues" evidence="2">
    <location>
        <begin position="81"/>
        <end position="96"/>
    </location>
</feature>
<dbReference type="Gramene" id="HORVU.HOR_14061.PROJ.5HG00329870.1">
    <property type="protein sequence ID" value="cds:HORVU.HOR_14061.PROJ.5HG00329870.1"/>
    <property type="gene ID" value="HORVU.HOR_14061.PROJ.5HG00329870"/>
</dbReference>
<evidence type="ECO:0000313" key="3">
    <source>
        <dbReference type="EMBL" id="CAA50499.1"/>
    </source>
</evidence>
<evidence type="ECO:0000256" key="1">
    <source>
        <dbReference type="RuleBase" id="RU003995"/>
    </source>
</evidence>
<dbReference type="Pfam" id="PF00257">
    <property type="entry name" value="Dehydrin"/>
    <property type="match status" value="1"/>
</dbReference>
<dbReference type="ExpressionAtlas" id="Q40043">
    <property type="expression patterns" value="baseline"/>
</dbReference>
<dbReference type="Gramene" id="HORVU.GOLDEN_PROMISE.PROJ.5HG00453160.1">
    <property type="protein sequence ID" value="cds:HORVU.GOLDEN_PROMISE.PROJ.5HG00453160.1"/>
    <property type="gene ID" value="HORVU.GOLDEN_PROMISE.PROJ.5HG00453160"/>
</dbReference>
<dbReference type="PIR" id="S35752">
    <property type="entry name" value="S35752"/>
</dbReference>
<dbReference type="Gramene" id="HORVU.ZDM02064.PROJ.5HG00454090.1">
    <property type="protein sequence ID" value="cds:HORVU.ZDM02064.PROJ.5HG00454090.1"/>
    <property type="gene ID" value="HORVU.ZDM02064.PROJ.5HG00454090"/>
</dbReference>
<dbReference type="Gramene" id="HORVU.HOR_8117.PROJ.5HG00330390.1">
    <property type="protein sequence ID" value="cds:HORVU.HOR_8117.PROJ.5HG00330390.1"/>
    <property type="gene ID" value="HORVU.HOR_8117.PROJ.5HG00330390"/>
</dbReference>
<sequence>MEYQGQHGHATDKVEEYGQPVAGHGGFTDGPTGTHGAAGVGGAQLQATRDGHKTDGVLRRSGSSSSSEDDGVGGRRKKGMKEKIKEKLPGGAHKDAAGQQQQTAMAGEYAGTHGTEATGEKKGVMDKIKEKLPGGQH</sequence>
<dbReference type="GO" id="GO:0009414">
    <property type="term" value="P:response to water deprivation"/>
    <property type="evidence" value="ECO:0007669"/>
    <property type="project" value="TreeGrafter"/>
</dbReference>
<name>Q40043_HORVU</name>
<dbReference type="Gramene" id="HORVU.HOR_7385.PROJ.5HG00329230.1">
    <property type="protein sequence ID" value="cds:HORVU.HOR_7385.PROJ.5HG00329230.1"/>
    <property type="gene ID" value="HORVU.HOR_7385.PROJ.5HG00329230"/>
</dbReference>
<dbReference type="PANTHER" id="PTHR33346:SF54">
    <property type="entry name" value="DEHYDRIN"/>
    <property type="match status" value="1"/>
</dbReference>
<dbReference type="PANTHER" id="PTHR33346">
    <property type="entry name" value="DEHYDRIN XERO 2-RELATED"/>
    <property type="match status" value="1"/>
</dbReference>
<dbReference type="Gramene" id="HORVU.AKASHINRIKI.PROJ.5HG00452910.1">
    <property type="protein sequence ID" value="cds:HORVU.AKASHINRIKI.PROJ.5HG00452910.1"/>
    <property type="gene ID" value="HORVU.AKASHINRIKI.PROJ.5HG00452910"/>
</dbReference>
<feature type="region of interest" description="Disordered" evidence="2">
    <location>
        <begin position="1"/>
        <end position="137"/>
    </location>
</feature>
<dbReference type="PROSITE" id="PS00315">
    <property type="entry name" value="DEHYDRIN_1"/>
    <property type="match status" value="1"/>
</dbReference>
<dbReference type="EMBL" id="X71362">
    <property type="protein sequence ID" value="CAA50499.1"/>
    <property type="molecule type" value="Genomic_DNA"/>
</dbReference>
<dbReference type="Gramene" id="HORVU.HOR_9972.PROJ.5HG00326840.1">
    <property type="protein sequence ID" value="cds:HORVU.HOR_9972.PROJ.5HG00326840.1"/>
    <property type="gene ID" value="HORVU.HOR_9972.PROJ.5HG00326840"/>
</dbReference>
<reference evidence="3" key="1">
    <citation type="journal article" date="1995" name="Physiol. Plantarum">
        <title>Sequence analysis and hormonal regulation of a dehydrin promoter from barley, Hordeum vulgare.</title>
        <authorList>
            <person name="Robertson M."/>
            <person name="Close T.J."/>
            <person name="Cuming A.C."/>
        </authorList>
    </citation>
    <scope>NUCLEOTIDE SEQUENCE</scope>
</reference>
<feature type="compositionally biased region" description="Basic and acidic residues" evidence="2">
    <location>
        <begin position="49"/>
        <end position="58"/>
    </location>
</feature>
<dbReference type="Gramene" id="HORVU.HOR_2779.PROJ.5HG00327070.1">
    <property type="protein sequence ID" value="cds:HORVU.HOR_2779.PROJ.5HG00327070.1"/>
    <property type="gene ID" value="HORVU.HOR_2779.PROJ.5HG00327070"/>
</dbReference>
<dbReference type="Gramene" id="HORVU.HOR_2830.PROJ.5HG00326860.1">
    <property type="protein sequence ID" value="cds:HORVU.HOR_2830.PROJ.5HG00326860.1"/>
    <property type="gene ID" value="HORVU.HOR_2830.PROJ.5HG00326860"/>
</dbReference>
<dbReference type="InterPro" id="IPR030513">
    <property type="entry name" value="Dehydrin_CS"/>
</dbReference>
<dbReference type="Gramene" id="HORVU.HID84.PROJ.5HG00320290.1">
    <property type="protein sequence ID" value="cds:HORVU.HID84.PROJ.5HG00320290.1"/>
    <property type="gene ID" value="HORVU.HID84.PROJ.5HG00320290"/>
</dbReference>
<dbReference type="Gramene" id="HORVU.HOR_18321.PROJ.5HG00329500.1">
    <property type="protein sequence ID" value="cds:HORVU.HOR_18321.PROJ.5HG00329500.1"/>
    <property type="gene ID" value="HORVU.HOR_18321.PROJ.5HG00329500"/>
</dbReference>
<dbReference type="Gramene" id="HORVU.F2327.PROJ.5HG00319760.1">
    <property type="protein sequence ID" value="cds:HORVU.F2327.PROJ.5HG00319760.1"/>
    <property type="gene ID" value="HORVU.F2327.PROJ.5HG00319760"/>
</dbReference>
<dbReference type="Gramene" id="HORVU.HOCKETT.PROJ.5HG00452310.1">
    <property type="protein sequence ID" value="cds:HORVU.HOCKETT.PROJ.5HG00452310.1"/>
    <property type="gene ID" value="HORVU.HOCKETT.PROJ.5HG00452310"/>
</dbReference>
<dbReference type="GO" id="GO:0005829">
    <property type="term" value="C:cytosol"/>
    <property type="evidence" value="ECO:0007669"/>
    <property type="project" value="TreeGrafter"/>
</dbReference>
<feature type="compositionally biased region" description="Low complexity" evidence="2">
    <location>
        <begin position="97"/>
        <end position="107"/>
    </location>
</feature>
<dbReference type="Gramene" id="HORVU.CHIKURIN_IBARAKI.PROJ.5HG00327480.1">
    <property type="protein sequence ID" value="cds:HORVU.CHIKURIN_IBARAKI.PROJ.5HG00327480.1"/>
    <property type="gene ID" value="HORVU.CHIKURIN_IBARAKI.PROJ.5HG00327480"/>
</dbReference>
<dbReference type="Gramene" id="HORVU.HOR_14273.PROJ.5HG00332590.1">
    <property type="protein sequence ID" value="cds:HORVU.HOR_14273.PROJ.5HG00332590.1"/>
    <property type="gene ID" value="HORVU.HOR_14273.PROJ.5HG00332590"/>
</dbReference>
<dbReference type="Gramene" id="HORVU.WBDC199.PROJ.5HG00320580.1">
    <property type="protein sequence ID" value="cds:HORVU.WBDC199.PROJ.5HG00320580.1"/>
    <property type="gene ID" value="HORVU.WBDC199.PROJ.5HG00320580"/>
</dbReference>
<dbReference type="Gramene" id="HORVU.HOR_12184.PROJ.5HG00326650.1">
    <property type="protein sequence ID" value="cds:HORVU.HOR_12184.PROJ.5HG00326650.1"/>
    <property type="gene ID" value="HORVU.HOR_12184.PROJ.5HG00326650"/>
</dbReference>
<dbReference type="InterPro" id="IPR000167">
    <property type="entry name" value="Dehydrin"/>
</dbReference>
<evidence type="ECO:0000256" key="2">
    <source>
        <dbReference type="SAM" id="MobiDB-lite"/>
    </source>
</evidence>
<dbReference type="Gramene" id="HORVU.10TJ18.PROJ.5HG00327110.1">
    <property type="protein sequence ID" value="cds:HORVU.10TJ18.PROJ.5HG00327110.1"/>
    <property type="gene ID" value="HORVU.10TJ18.PROJ.5HG00327110"/>
</dbReference>
<dbReference type="PROSITE" id="PS00823">
    <property type="entry name" value="DEHYDRIN_2"/>
    <property type="match status" value="1"/>
</dbReference>
<dbReference type="Gramene" id="HORVU.HID101.PROJ.5HG00322140.1">
    <property type="protein sequence ID" value="cds:HORVU.HID101.PROJ.5HG00322140.1"/>
    <property type="gene ID" value="HORVU.HID101.PROJ.5HG00322140"/>
</dbReference>
<dbReference type="Gramene" id="HORVU.HOR_3474.PROJ.5HG00328720.1">
    <property type="protein sequence ID" value="cds:HORVU.HOR_3474.PROJ.5HG00328720.1"/>
    <property type="gene ID" value="HORVU.HOR_3474.PROJ.5HG00328720"/>
</dbReference>
<accession>Q40043</accession>
<dbReference type="Gramene" id="HORVU.ZDM01467.PROJ.5HG00451780.1">
    <property type="protein sequence ID" value="cds:HORVU.ZDM01467.PROJ.5HG00451780.1"/>
    <property type="gene ID" value="HORVU.ZDM01467.PROJ.5HG00451780"/>
</dbReference>
<feature type="compositionally biased region" description="Basic and acidic residues" evidence="2">
    <location>
        <begin position="118"/>
        <end position="137"/>
    </location>
</feature>
<dbReference type="AlphaFoldDB" id="Q40043"/>
<protein>
    <submittedName>
        <fullName evidence="3">Dehydrin 7</fullName>
    </submittedName>
</protein>
<proteinExistence type="inferred from homology"/>
<dbReference type="Gramene" id="HORVU.BONUS.PROJ.5HG00332600.1">
    <property type="protein sequence ID" value="cds:HORVU.BONUS.PROJ.5HG00332600.1"/>
    <property type="gene ID" value="HORVU.BONUS.PROJ.5HG00332600"/>
</dbReference>
<dbReference type="GO" id="GO:0009631">
    <property type="term" value="P:cold acclimation"/>
    <property type="evidence" value="ECO:0007669"/>
    <property type="project" value="TreeGrafter"/>
</dbReference>
<organism evidence="3">
    <name type="scientific">Hordeum vulgare</name>
    <name type="common">Barley</name>
    <dbReference type="NCBI Taxonomy" id="4513"/>
    <lineage>
        <taxon>Eukaryota</taxon>
        <taxon>Viridiplantae</taxon>
        <taxon>Streptophyta</taxon>
        <taxon>Embryophyta</taxon>
        <taxon>Tracheophyta</taxon>
        <taxon>Spermatophyta</taxon>
        <taxon>Magnoliopsida</taxon>
        <taxon>Liliopsida</taxon>
        <taxon>Poales</taxon>
        <taxon>Poaceae</taxon>
        <taxon>BOP clade</taxon>
        <taxon>Pooideae</taxon>
        <taxon>Triticodae</taxon>
        <taxon>Triticeae</taxon>
        <taxon>Hordeinae</taxon>
        <taxon>Hordeum</taxon>
    </lineage>
</organism>
<dbReference type="Gramene" id="HORVU.HOR_8148.PROJ.5HG00454600.1">
    <property type="protein sequence ID" value="cds:HORVU.HOR_8148.PROJ.5HG00454600.1"/>
    <property type="gene ID" value="HORVU.HOR_8148.PROJ.5HG00454600"/>
</dbReference>